<dbReference type="Gene3D" id="2.60.40.1180">
    <property type="entry name" value="Golgi alpha-mannosidase II"/>
    <property type="match status" value="1"/>
</dbReference>
<feature type="domain" description="Alpha-L-arabinofuranosidase C-terminal" evidence="1">
    <location>
        <begin position="22"/>
        <end position="232"/>
    </location>
</feature>
<dbReference type="GO" id="GO:0046556">
    <property type="term" value="F:alpha-L-arabinofuranosidase activity"/>
    <property type="evidence" value="ECO:0007669"/>
    <property type="project" value="UniProtKB-EC"/>
</dbReference>
<dbReference type="SUPFAM" id="SSF51445">
    <property type="entry name" value="(Trans)glycosidases"/>
    <property type="match status" value="1"/>
</dbReference>
<dbReference type="InterPro" id="IPR010720">
    <property type="entry name" value="Alpha-L-AF_C"/>
</dbReference>
<protein>
    <recommendedName>
        <fullName evidence="1">Alpha-L-arabinofuranosidase C-terminal domain-containing protein</fullName>
    </recommendedName>
</protein>
<proteinExistence type="predicted"/>
<keyword evidence="3" id="KW-1185">Reference proteome</keyword>
<dbReference type="EMBL" id="JAYWIO010000001">
    <property type="protein sequence ID" value="KAK7290736.1"/>
    <property type="molecule type" value="Genomic_DNA"/>
</dbReference>
<gene>
    <name evidence="2" type="ORF">RIF29_05367</name>
</gene>
<evidence type="ECO:0000259" key="1">
    <source>
        <dbReference type="SMART" id="SM00813"/>
    </source>
</evidence>
<dbReference type="Pfam" id="PF06964">
    <property type="entry name" value="Alpha-L-AF_C"/>
    <property type="match status" value="1"/>
</dbReference>
<dbReference type="PANTHER" id="PTHR31776:SF18">
    <property type="entry name" value="NON-REDUCING END ALPHA-L-ARABINOFURANOSIDASE"/>
    <property type="match status" value="1"/>
</dbReference>
<dbReference type="InterPro" id="IPR017853">
    <property type="entry name" value="GH"/>
</dbReference>
<dbReference type="PANTHER" id="PTHR31776">
    <property type="entry name" value="ALPHA-L-ARABINOFURANOSIDASE 1"/>
    <property type="match status" value="1"/>
</dbReference>
<dbReference type="AlphaFoldDB" id="A0AAN9PAA6"/>
<evidence type="ECO:0000313" key="3">
    <source>
        <dbReference type="Proteomes" id="UP001372338"/>
    </source>
</evidence>
<dbReference type="InterPro" id="IPR013780">
    <property type="entry name" value="Glyco_hydro_b"/>
</dbReference>
<dbReference type="SMART" id="SM00813">
    <property type="entry name" value="Alpha-L-AF_C"/>
    <property type="match status" value="1"/>
</dbReference>
<dbReference type="InterPro" id="IPR051563">
    <property type="entry name" value="Glycosyl_Hydrolase_51"/>
</dbReference>
<name>A0AAN9PAA6_CROPI</name>
<sequence length="240" mass="26772">MDQARGLHVQLLTETSVNYGIGEYAVRKNNAANGTLYAAVVEAAFLIWLEKNSDIVEMVCYAPLFLNINDKTWTPDAIVFDSYQLYGTPSYWVQKFFIESSGALFLPTTLKTNSPDSLIASAISKGYLLTHNNQKEVGLWLSYHVKVPSQNQLTMRGIAQQVVNFGIYHENLHISINGLKSNVKHFGSKKIVLTSVDSMDENSFSKPMKVVPQQVSLENASKDMNVVLPPYSVTSFDLII</sequence>
<dbReference type="Proteomes" id="UP001372338">
    <property type="component" value="Unassembled WGS sequence"/>
</dbReference>
<accession>A0AAN9PAA6</accession>
<dbReference type="GO" id="GO:0046373">
    <property type="term" value="P:L-arabinose metabolic process"/>
    <property type="evidence" value="ECO:0007669"/>
    <property type="project" value="InterPro"/>
</dbReference>
<dbReference type="Gene3D" id="3.20.20.80">
    <property type="entry name" value="Glycosidases"/>
    <property type="match status" value="1"/>
</dbReference>
<comment type="caution">
    <text evidence="2">The sequence shown here is derived from an EMBL/GenBank/DDBJ whole genome shotgun (WGS) entry which is preliminary data.</text>
</comment>
<reference evidence="2 3" key="1">
    <citation type="submission" date="2024-01" db="EMBL/GenBank/DDBJ databases">
        <title>The genomes of 5 underutilized Papilionoideae crops provide insights into root nodulation and disease resistanc.</title>
        <authorList>
            <person name="Yuan L."/>
        </authorList>
    </citation>
    <scope>NUCLEOTIDE SEQUENCE [LARGE SCALE GENOMIC DNA]</scope>
    <source>
        <strain evidence="2">ZHUSHIDOU_FW_LH</strain>
        <tissue evidence="2">Leaf</tissue>
    </source>
</reference>
<evidence type="ECO:0000313" key="2">
    <source>
        <dbReference type="EMBL" id="KAK7290736.1"/>
    </source>
</evidence>
<organism evidence="2 3">
    <name type="scientific">Crotalaria pallida</name>
    <name type="common">Smooth rattlebox</name>
    <name type="synonym">Crotalaria striata</name>
    <dbReference type="NCBI Taxonomy" id="3830"/>
    <lineage>
        <taxon>Eukaryota</taxon>
        <taxon>Viridiplantae</taxon>
        <taxon>Streptophyta</taxon>
        <taxon>Embryophyta</taxon>
        <taxon>Tracheophyta</taxon>
        <taxon>Spermatophyta</taxon>
        <taxon>Magnoliopsida</taxon>
        <taxon>eudicotyledons</taxon>
        <taxon>Gunneridae</taxon>
        <taxon>Pentapetalae</taxon>
        <taxon>rosids</taxon>
        <taxon>fabids</taxon>
        <taxon>Fabales</taxon>
        <taxon>Fabaceae</taxon>
        <taxon>Papilionoideae</taxon>
        <taxon>50 kb inversion clade</taxon>
        <taxon>genistoids sensu lato</taxon>
        <taxon>core genistoids</taxon>
        <taxon>Crotalarieae</taxon>
        <taxon>Crotalaria</taxon>
    </lineage>
</organism>